<dbReference type="GO" id="GO:0005886">
    <property type="term" value="C:plasma membrane"/>
    <property type="evidence" value="ECO:0007669"/>
    <property type="project" value="TreeGrafter"/>
</dbReference>
<dbReference type="InParanoid" id="A0A1X7TRD5"/>
<protein>
    <recommendedName>
        <fullName evidence="10">Cation/H+ exchanger transmembrane domain-containing protein</fullName>
    </recommendedName>
</protein>
<proteinExistence type="predicted"/>
<evidence type="ECO:0000256" key="3">
    <source>
        <dbReference type="ARBA" id="ARBA00022692"/>
    </source>
</evidence>
<organism evidence="11">
    <name type="scientific">Amphimedon queenslandica</name>
    <name type="common">Sponge</name>
    <dbReference type="NCBI Taxonomy" id="400682"/>
    <lineage>
        <taxon>Eukaryota</taxon>
        <taxon>Metazoa</taxon>
        <taxon>Porifera</taxon>
        <taxon>Demospongiae</taxon>
        <taxon>Heteroscleromorpha</taxon>
        <taxon>Haplosclerida</taxon>
        <taxon>Niphatidae</taxon>
        <taxon>Amphimedon</taxon>
    </lineage>
</organism>
<keyword evidence="4 9" id="KW-1133">Transmembrane helix</keyword>
<evidence type="ECO:0000313" key="11">
    <source>
        <dbReference type="EnsemblMetazoa" id="Aqu2.1.17647_001"/>
    </source>
</evidence>
<accession>A0A1X7TRD5</accession>
<evidence type="ECO:0000256" key="6">
    <source>
        <dbReference type="ARBA" id="ARBA00023065"/>
    </source>
</evidence>
<dbReference type="InterPro" id="IPR018422">
    <property type="entry name" value="Cation/H_exchanger_CPA1"/>
</dbReference>
<evidence type="ECO:0000256" key="1">
    <source>
        <dbReference type="ARBA" id="ARBA00004141"/>
    </source>
</evidence>
<evidence type="ECO:0000256" key="9">
    <source>
        <dbReference type="SAM" id="Phobius"/>
    </source>
</evidence>
<dbReference type="PANTHER" id="PTHR10110">
    <property type="entry name" value="SODIUM/HYDROGEN EXCHANGER"/>
    <property type="match status" value="1"/>
</dbReference>
<feature type="transmembrane region" description="Helical" evidence="9">
    <location>
        <begin position="109"/>
        <end position="134"/>
    </location>
</feature>
<dbReference type="PANTHER" id="PTHR10110:SF187">
    <property type="entry name" value="SODIUM_HYDROGEN EXCHANGER"/>
    <property type="match status" value="1"/>
</dbReference>
<dbReference type="GO" id="GO:0055037">
    <property type="term" value="C:recycling endosome"/>
    <property type="evidence" value="ECO:0007669"/>
    <property type="project" value="TreeGrafter"/>
</dbReference>
<sequence>AMMYGWVLSTIDNRLSEAFATRNISVPGAPEAFGDNIIPSLLFGSLISATDPVTVLAIFHDLHVDVDLYSLVFGESVMNDAVAIVLYRSVDEYDGDETGFSIAGLFKSFGSFIGVFLGSFLLGTAIGLITALMMKFSRLRNYPLLETSMFILMSYSSFVIAELASLTGIVAILFCGITQSYYSYCTST</sequence>
<dbReference type="GO" id="GO:0015385">
    <property type="term" value="F:sodium:proton antiporter activity"/>
    <property type="evidence" value="ECO:0007669"/>
    <property type="project" value="InterPro"/>
</dbReference>
<comment type="subcellular location">
    <subcellularLocation>
        <location evidence="1">Membrane</location>
        <topology evidence="1">Multi-pass membrane protein</topology>
    </subcellularLocation>
</comment>
<evidence type="ECO:0000259" key="10">
    <source>
        <dbReference type="Pfam" id="PF00999"/>
    </source>
</evidence>
<dbReference type="Gene3D" id="6.10.140.1330">
    <property type="match status" value="1"/>
</dbReference>
<evidence type="ECO:0000256" key="8">
    <source>
        <dbReference type="ARBA" id="ARBA00023201"/>
    </source>
</evidence>
<dbReference type="GO" id="GO:0051453">
    <property type="term" value="P:regulation of intracellular pH"/>
    <property type="evidence" value="ECO:0007669"/>
    <property type="project" value="TreeGrafter"/>
</dbReference>
<evidence type="ECO:0000256" key="4">
    <source>
        <dbReference type="ARBA" id="ARBA00022989"/>
    </source>
</evidence>
<evidence type="ECO:0000256" key="2">
    <source>
        <dbReference type="ARBA" id="ARBA00022448"/>
    </source>
</evidence>
<keyword evidence="3 9" id="KW-0812">Transmembrane</keyword>
<dbReference type="GO" id="GO:0015386">
    <property type="term" value="F:potassium:proton antiporter activity"/>
    <property type="evidence" value="ECO:0007669"/>
    <property type="project" value="TreeGrafter"/>
</dbReference>
<keyword evidence="8" id="KW-0739">Sodium transport</keyword>
<evidence type="ECO:0000256" key="5">
    <source>
        <dbReference type="ARBA" id="ARBA00023053"/>
    </source>
</evidence>
<dbReference type="GO" id="GO:0098719">
    <property type="term" value="P:sodium ion import across plasma membrane"/>
    <property type="evidence" value="ECO:0007669"/>
    <property type="project" value="TreeGrafter"/>
</dbReference>
<feature type="transmembrane region" description="Helical" evidence="9">
    <location>
        <begin position="155"/>
        <end position="182"/>
    </location>
</feature>
<keyword evidence="6" id="KW-0406">Ion transport</keyword>
<dbReference type="OrthoDB" id="196264at2759"/>
<dbReference type="EnsemblMetazoa" id="Aqu2.1.17647_001">
    <property type="protein sequence ID" value="Aqu2.1.17647_001"/>
    <property type="gene ID" value="Aqu2.1.17647"/>
</dbReference>
<dbReference type="InterPro" id="IPR006153">
    <property type="entry name" value="Cation/H_exchanger_TM"/>
</dbReference>
<dbReference type="AlphaFoldDB" id="A0A1X7TRD5"/>
<reference evidence="11" key="1">
    <citation type="submission" date="2017-05" db="UniProtKB">
        <authorList>
            <consortium name="EnsemblMetazoa"/>
        </authorList>
    </citation>
    <scope>IDENTIFICATION</scope>
</reference>
<keyword evidence="7 9" id="KW-0472">Membrane</keyword>
<keyword evidence="2" id="KW-0813">Transport</keyword>
<dbReference type="Pfam" id="PF00999">
    <property type="entry name" value="Na_H_Exchanger"/>
    <property type="match status" value="1"/>
</dbReference>
<feature type="domain" description="Cation/H+ exchanger transmembrane" evidence="10">
    <location>
        <begin position="36"/>
        <end position="183"/>
    </location>
</feature>
<name>A0A1X7TRD5_AMPQE</name>
<evidence type="ECO:0000256" key="7">
    <source>
        <dbReference type="ARBA" id="ARBA00023136"/>
    </source>
</evidence>
<keyword evidence="5" id="KW-0915">Sodium</keyword>